<dbReference type="Proteomes" id="UP000799772">
    <property type="component" value="Unassembled WGS sequence"/>
</dbReference>
<evidence type="ECO:0000259" key="3">
    <source>
        <dbReference type="PROSITE" id="PS50815"/>
    </source>
</evidence>
<dbReference type="InterPro" id="IPR045091">
    <property type="entry name" value="Mad2-like"/>
</dbReference>
<evidence type="ECO:0000313" key="5">
    <source>
        <dbReference type="Proteomes" id="UP000799772"/>
    </source>
</evidence>
<reference evidence="4" key="1">
    <citation type="journal article" date="2020" name="Stud. Mycol.">
        <title>101 Dothideomycetes genomes: a test case for predicting lifestyles and emergence of pathogens.</title>
        <authorList>
            <person name="Haridas S."/>
            <person name="Albert R."/>
            <person name="Binder M."/>
            <person name="Bloem J."/>
            <person name="Labutti K."/>
            <person name="Salamov A."/>
            <person name="Andreopoulos B."/>
            <person name="Baker S."/>
            <person name="Barry K."/>
            <person name="Bills G."/>
            <person name="Bluhm B."/>
            <person name="Cannon C."/>
            <person name="Castanera R."/>
            <person name="Culley D."/>
            <person name="Daum C."/>
            <person name="Ezra D."/>
            <person name="Gonzalez J."/>
            <person name="Henrissat B."/>
            <person name="Kuo A."/>
            <person name="Liang C."/>
            <person name="Lipzen A."/>
            <person name="Lutzoni F."/>
            <person name="Magnuson J."/>
            <person name="Mondo S."/>
            <person name="Nolan M."/>
            <person name="Ohm R."/>
            <person name="Pangilinan J."/>
            <person name="Park H.-J."/>
            <person name="Ramirez L."/>
            <person name="Alfaro M."/>
            <person name="Sun H."/>
            <person name="Tritt A."/>
            <person name="Yoshinaga Y."/>
            <person name="Zwiers L.-H."/>
            <person name="Turgeon B."/>
            <person name="Goodwin S."/>
            <person name="Spatafora J."/>
            <person name="Crous P."/>
            <person name="Grigoriev I."/>
        </authorList>
    </citation>
    <scope>NUCLEOTIDE SEQUENCE</scope>
    <source>
        <strain evidence="4">CBS 133067</strain>
    </source>
</reference>
<evidence type="ECO:0000256" key="2">
    <source>
        <dbReference type="SAM" id="MobiDB-lite"/>
    </source>
</evidence>
<feature type="domain" description="HORMA" evidence="3">
    <location>
        <begin position="1"/>
        <end position="226"/>
    </location>
</feature>
<accession>A0A9P4M4T9</accession>
<evidence type="ECO:0000256" key="1">
    <source>
        <dbReference type="ARBA" id="ARBA00010348"/>
    </source>
</evidence>
<evidence type="ECO:0000313" key="4">
    <source>
        <dbReference type="EMBL" id="KAF2094602.1"/>
    </source>
</evidence>
<comment type="similarity">
    <text evidence="1">Belongs to the MAD2 family.</text>
</comment>
<dbReference type="PANTHER" id="PTHR11842">
    <property type="entry name" value="MITOTIC SPINDLE ASSEMBLY CHECKPOINT PROTEIN MAD2"/>
    <property type="match status" value="1"/>
</dbReference>
<dbReference type="Pfam" id="PF02301">
    <property type="entry name" value="HORMA"/>
    <property type="match status" value="1"/>
</dbReference>
<dbReference type="PROSITE" id="PS50815">
    <property type="entry name" value="HORMA"/>
    <property type="match status" value="1"/>
</dbReference>
<dbReference type="InterPro" id="IPR036570">
    <property type="entry name" value="HORMA_dom_sf"/>
</dbReference>
<comment type="caution">
    <text evidence="4">The sequence shown here is derived from an EMBL/GenBank/DDBJ whole genome shotgun (WGS) entry which is preliminary data.</text>
</comment>
<keyword evidence="4" id="KW-0238">DNA-binding</keyword>
<dbReference type="EMBL" id="ML978134">
    <property type="protein sequence ID" value="KAF2094602.1"/>
    <property type="molecule type" value="Genomic_DNA"/>
</dbReference>
<proteinExistence type="inferred from homology"/>
<keyword evidence="5" id="KW-1185">Reference proteome</keyword>
<dbReference type="Gene3D" id="3.30.900.10">
    <property type="entry name" value="HORMA domain"/>
    <property type="match status" value="1"/>
</dbReference>
<dbReference type="GO" id="GO:0003677">
    <property type="term" value="F:DNA binding"/>
    <property type="evidence" value="ECO:0007669"/>
    <property type="project" value="UniProtKB-KW"/>
</dbReference>
<protein>
    <submittedName>
        <fullName evidence="4">DNA-binding protein</fullName>
    </submittedName>
</protein>
<dbReference type="OrthoDB" id="21254at2759"/>
<name>A0A9P4M4T9_9PEZI</name>
<dbReference type="GO" id="GO:0016035">
    <property type="term" value="C:zeta DNA polymerase complex"/>
    <property type="evidence" value="ECO:0007669"/>
    <property type="project" value="TreeGrafter"/>
</dbReference>
<organism evidence="4 5">
    <name type="scientific">Rhizodiscina lignyota</name>
    <dbReference type="NCBI Taxonomy" id="1504668"/>
    <lineage>
        <taxon>Eukaryota</taxon>
        <taxon>Fungi</taxon>
        <taxon>Dikarya</taxon>
        <taxon>Ascomycota</taxon>
        <taxon>Pezizomycotina</taxon>
        <taxon>Dothideomycetes</taxon>
        <taxon>Pleosporomycetidae</taxon>
        <taxon>Aulographales</taxon>
        <taxon>Rhizodiscinaceae</taxon>
        <taxon>Rhizodiscina</taxon>
    </lineage>
</organism>
<feature type="region of interest" description="Disordered" evidence="2">
    <location>
        <begin position="200"/>
        <end position="219"/>
    </location>
</feature>
<dbReference type="InterPro" id="IPR003511">
    <property type="entry name" value="HORMA_dom"/>
</dbReference>
<feature type="non-terminal residue" evidence="4">
    <location>
        <position position="249"/>
    </location>
</feature>
<dbReference type="SUPFAM" id="SSF56019">
    <property type="entry name" value="The spindle assembly checkpoint protein mad2"/>
    <property type="match status" value="1"/>
</dbReference>
<gene>
    <name evidence="4" type="ORF">NA57DRAFT_20209</name>
</gene>
<feature type="non-terminal residue" evidence="4">
    <location>
        <position position="1"/>
    </location>
</feature>
<sequence>FTSFLTICVHTILYQRTIYPRESFLTTRAYDFPVAQSRHPKVCRWISDAVAAVEAQMLRANDKTGEAGGWVEKIVLVIFSEESEVMERYVFDVSKLPRVPGKEIETRFIREQAPVGGSSKAPQRGQPHFIPPSQLEVDLAEQLRASLSQMSNLNSRLAPLPKNCTFSLAIELSDPADPPVGHPRPWIPVDPRLQRCVDEGNRNESTEEKTGLGKAAVDAHSKKTTPVRKVDAGEMIFEMWIEEAKAKLD</sequence>
<dbReference type="PANTHER" id="PTHR11842:SF10">
    <property type="entry name" value="MITOTIC SPINDLE ASSEMBLY CHECKPOINT PROTEIN MAD2B"/>
    <property type="match status" value="1"/>
</dbReference>
<dbReference type="AlphaFoldDB" id="A0A9P4M4T9"/>